<gene>
    <name evidence="1" type="ORF">F7D14_18125</name>
</gene>
<dbReference type="Proteomes" id="UP000422569">
    <property type="component" value="Chromosome"/>
</dbReference>
<organism evidence="1 2">
    <name type="scientific">Methylocystis parvus</name>
    <dbReference type="NCBI Taxonomy" id="134"/>
    <lineage>
        <taxon>Bacteria</taxon>
        <taxon>Pseudomonadati</taxon>
        <taxon>Pseudomonadota</taxon>
        <taxon>Alphaproteobacteria</taxon>
        <taxon>Hyphomicrobiales</taxon>
        <taxon>Methylocystaceae</taxon>
        <taxon>Methylocystis</taxon>
    </lineage>
</organism>
<sequence>MAAGYKWIENYSLARLVFLRKQVGTLPASWDVSTVDPGQRANGSDIFATEPGLQAFLGCGPADKGPGSFYWVWDDGNNNIKAQLWGHEPVTLVTLRGGGIIPVIVLYNRDGTLAMRQA</sequence>
<evidence type="ECO:0000313" key="1">
    <source>
        <dbReference type="EMBL" id="QGM99211.1"/>
    </source>
</evidence>
<keyword evidence="2" id="KW-1185">Reference proteome</keyword>
<reference evidence="1 2" key="1">
    <citation type="submission" date="2019-09" db="EMBL/GenBank/DDBJ databases">
        <title>Isolation and complete genome sequencing of Methylocystis species.</title>
        <authorList>
            <person name="Rumah B.L."/>
            <person name="Stead C.E."/>
            <person name="Stevens B.C."/>
            <person name="Minton N.P."/>
            <person name="Grosse-Honebrink A."/>
            <person name="Zhang Y."/>
        </authorList>
    </citation>
    <scope>NUCLEOTIDE SEQUENCE [LARGE SCALE GENOMIC DNA]</scope>
    <source>
        <strain evidence="1 2">BRCS2</strain>
    </source>
</reference>
<dbReference type="KEGG" id="mpar:F7D14_18125"/>
<accession>A0A6B8M8U8</accession>
<proteinExistence type="predicted"/>
<protein>
    <submittedName>
        <fullName evidence="1">Uncharacterized protein</fullName>
    </submittedName>
</protein>
<dbReference type="RefSeq" id="WP_016918923.1">
    <property type="nucleotide sequence ID" value="NZ_CP044331.1"/>
</dbReference>
<evidence type="ECO:0000313" key="2">
    <source>
        <dbReference type="Proteomes" id="UP000422569"/>
    </source>
</evidence>
<dbReference type="EMBL" id="CP044331">
    <property type="protein sequence ID" value="QGM99211.1"/>
    <property type="molecule type" value="Genomic_DNA"/>
</dbReference>
<name>A0A6B8M8U8_9HYPH</name>
<dbReference type="AlphaFoldDB" id="A0A6B8M8U8"/>